<reference evidence="6" key="1">
    <citation type="submission" date="2022-04" db="EMBL/GenBank/DDBJ databases">
        <title>Brenneria sp. isolated from walnut trees in Serbia.</title>
        <authorList>
            <person name="Gasic K."/>
            <person name="Zlatkovic N."/>
            <person name="Kuzmanovic N."/>
        </authorList>
    </citation>
    <scope>NUCLEOTIDE SEQUENCE</scope>
    <source>
        <strain evidence="7">KBI 423</strain>
        <strain evidence="6">KBI 447</strain>
    </source>
</reference>
<comment type="cofactor">
    <cofactor evidence="1">
        <name>FAD</name>
        <dbReference type="ChEBI" id="CHEBI:57692"/>
    </cofactor>
</comment>
<evidence type="ECO:0000256" key="1">
    <source>
        <dbReference type="ARBA" id="ARBA00001974"/>
    </source>
</evidence>
<dbReference type="Gene3D" id="3.50.50.60">
    <property type="entry name" value="FAD/NAD(P)-binding domain"/>
    <property type="match status" value="1"/>
</dbReference>
<keyword evidence="3" id="KW-0274">FAD</keyword>
<name>A0AA41Y340_9GAMM</name>
<evidence type="ECO:0000313" key="7">
    <source>
        <dbReference type="EMBL" id="MCV9883196.1"/>
    </source>
</evidence>
<dbReference type="AlphaFoldDB" id="A0AA41Y340"/>
<evidence type="ECO:0000256" key="2">
    <source>
        <dbReference type="ARBA" id="ARBA00022630"/>
    </source>
</evidence>
<feature type="domain" description="RsdA/BaiN/AoA(So)-like Rossmann fold-like" evidence="4">
    <location>
        <begin position="5"/>
        <end position="393"/>
    </location>
</feature>
<dbReference type="InterPro" id="IPR057661">
    <property type="entry name" value="RsdA/BaiN/AoA(So)_Rossmann"/>
</dbReference>
<dbReference type="SUPFAM" id="SSF51905">
    <property type="entry name" value="FAD/NAD(P)-binding domain"/>
    <property type="match status" value="1"/>
</dbReference>
<dbReference type="InterPro" id="IPR004792">
    <property type="entry name" value="BaiN-like"/>
</dbReference>
<dbReference type="Proteomes" id="UP001165568">
    <property type="component" value="Unassembled WGS sequence"/>
</dbReference>
<gene>
    <name evidence="6" type="ORF">NC803_13225</name>
    <name evidence="7" type="ORF">NC856_13050</name>
</gene>
<dbReference type="RefSeq" id="WP_264090867.1">
    <property type="nucleotide sequence ID" value="NZ_JAMPJT010000010.1"/>
</dbReference>
<dbReference type="PANTHER" id="PTHR42887">
    <property type="entry name" value="OS12G0638800 PROTEIN"/>
    <property type="match status" value="1"/>
</dbReference>
<dbReference type="SUPFAM" id="SSF160996">
    <property type="entry name" value="HI0933 insert domain-like"/>
    <property type="match status" value="1"/>
</dbReference>
<feature type="domain" description="RsdA/BaiN/AoA(So)-like insert" evidence="5">
    <location>
        <begin position="189"/>
        <end position="340"/>
    </location>
</feature>
<dbReference type="PANTHER" id="PTHR42887:SF2">
    <property type="entry name" value="OS12G0638800 PROTEIN"/>
    <property type="match status" value="1"/>
</dbReference>
<evidence type="ECO:0000259" key="5">
    <source>
        <dbReference type="Pfam" id="PF22780"/>
    </source>
</evidence>
<dbReference type="Proteomes" id="UP001165569">
    <property type="component" value="Unassembled WGS sequence"/>
</dbReference>
<dbReference type="EMBL" id="JAMPJT010000010">
    <property type="protein sequence ID" value="MCV9879807.1"/>
    <property type="molecule type" value="Genomic_DNA"/>
</dbReference>
<keyword evidence="8" id="KW-1185">Reference proteome</keyword>
<evidence type="ECO:0000259" key="4">
    <source>
        <dbReference type="Pfam" id="PF03486"/>
    </source>
</evidence>
<evidence type="ECO:0000313" key="6">
    <source>
        <dbReference type="EMBL" id="MCV9879807.1"/>
    </source>
</evidence>
<dbReference type="Gene3D" id="2.40.30.10">
    <property type="entry name" value="Translation factors"/>
    <property type="match status" value="1"/>
</dbReference>
<dbReference type="InterPro" id="IPR023166">
    <property type="entry name" value="BaiN-like_dom_sf"/>
</dbReference>
<comment type="caution">
    <text evidence="6">The sequence shown here is derived from an EMBL/GenBank/DDBJ whole genome shotgun (WGS) entry which is preliminary data.</text>
</comment>
<organism evidence="6 9">
    <name type="scientific">Brenneria izbisi</name>
    <dbReference type="NCBI Taxonomy" id="2939450"/>
    <lineage>
        <taxon>Bacteria</taxon>
        <taxon>Pseudomonadati</taxon>
        <taxon>Pseudomonadota</taxon>
        <taxon>Gammaproteobacteria</taxon>
        <taxon>Enterobacterales</taxon>
        <taxon>Pectobacteriaceae</taxon>
        <taxon>Brenneria</taxon>
    </lineage>
</organism>
<dbReference type="InterPro" id="IPR036188">
    <property type="entry name" value="FAD/NAD-bd_sf"/>
</dbReference>
<dbReference type="InterPro" id="IPR055178">
    <property type="entry name" value="RsdA/BaiN/AoA(So)-like_dom"/>
</dbReference>
<proteinExistence type="predicted"/>
<evidence type="ECO:0000313" key="8">
    <source>
        <dbReference type="Proteomes" id="UP001165568"/>
    </source>
</evidence>
<evidence type="ECO:0000313" key="9">
    <source>
        <dbReference type="Proteomes" id="UP001165569"/>
    </source>
</evidence>
<sequence length="403" mass="44276">MEQFDVVIIGAGAAGLFCAAQAGQRGLRVLLLDNGKKAGRKILMSGGGRCNFTNLYAEPAAYLSQNPHFCKSALARYTQWDFISLVNRHQIAYHEKALGQLFCDDSAQQIVDMLLTECEKANVTIRLRSEVSSVEKSDQTFILQLASGVTLHSDALVIASGGLSMPGLGATPFGYQLAQKFGLTVLPTRAALVPFTLHKPLLAHLQTLSGVSVPALITEENGVTFRENILFTHRGLSGPAVLQISSYWQPGEFITINLLPDQDLSARINDERLSRPNQSLKNTLAQWLPKRLVECLQTLGQLPDVTLKQLNHAQQQQIEANLQQWRVQPNGTEGYRTAEVTLGGVDTRELSSKTMEAHKVPGLYFIGEVVDVTGWLGGYNFQWAWSSAWACAQALAEHKFSQN</sequence>
<dbReference type="NCBIfam" id="TIGR00275">
    <property type="entry name" value="aminoacetone oxidase family FAD-binding enzyme"/>
    <property type="match status" value="1"/>
</dbReference>
<accession>A0AA41Y340</accession>
<dbReference type="EMBL" id="JAMPJU010000010">
    <property type="protein sequence ID" value="MCV9883196.1"/>
    <property type="molecule type" value="Genomic_DNA"/>
</dbReference>
<dbReference type="PRINTS" id="PR00411">
    <property type="entry name" value="PNDRDTASEI"/>
</dbReference>
<protein>
    <submittedName>
        <fullName evidence="6">NAD(P)/FAD-dependent oxidoreductase</fullName>
    </submittedName>
</protein>
<dbReference type="Pfam" id="PF03486">
    <property type="entry name" value="HI0933_like"/>
    <property type="match status" value="1"/>
</dbReference>
<evidence type="ECO:0000256" key="3">
    <source>
        <dbReference type="ARBA" id="ARBA00022827"/>
    </source>
</evidence>
<dbReference type="Gene3D" id="1.10.8.260">
    <property type="entry name" value="HI0933 insert domain-like"/>
    <property type="match status" value="1"/>
</dbReference>
<keyword evidence="2" id="KW-0285">Flavoprotein</keyword>
<dbReference type="Pfam" id="PF22780">
    <property type="entry name" value="HI0933_like_1st"/>
    <property type="match status" value="1"/>
</dbReference>